<accession>A0A3N6N8L0</accession>
<proteinExistence type="predicted"/>
<sequence>MVAQTRGDFGHIEQRGQRMKPREREQRVQGRLPYALRRFSGAHPRINLEIVVASRDVLSERFVGGGLDVLIADRAAGQAEAQV</sequence>
<reference evidence="2 3" key="1">
    <citation type="submission" date="2018-11" db="EMBL/GenBank/DDBJ databases">
        <title>Paraburkholderia sp. DHOA04, isolated from soil.</title>
        <authorList>
            <person name="Gao Z.-H."/>
            <person name="Qiu L.-H."/>
            <person name="Fu J.-C."/>
        </authorList>
    </citation>
    <scope>NUCLEOTIDE SEQUENCE [LARGE SCALE GENOMIC DNA]</scope>
    <source>
        <strain evidence="2 3">DHOA04</strain>
    </source>
</reference>
<dbReference type="Gene3D" id="3.40.190.10">
    <property type="entry name" value="Periplasmic binding protein-like II"/>
    <property type="match status" value="1"/>
</dbReference>
<evidence type="ECO:0000256" key="1">
    <source>
        <dbReference type="SAM" id="MobiDB-lite"/>
    </source>
</evidence>
<dbReference type="EMBL" id="RQIS01000010">
    <property type="protein sequence ID" value="RQH05332.1"/>
    <property type="molecule type" value="Genomic_DNA"/>
</dbReference>
<dbReference type="RefSeq" id="WP_124151820.1">
    <property type="nucleotide sequence ID" value="NZ_RQIS01000010.1"/>
</dbReference>
<evidence type="ECO:0008006" key="4">
    <source>
        <dbReference type="Google" id="ProtNLM"/>
    </source>
</evidence>
<name>A0A3N6N8L0_9BURK</name>
<evidence type="ECO:0000313" key="2">
    <source>
        <dbReference type="EMBL" id="RQH05332.1"/>
    </source>
</evidence>
<dbReference type="OrthoDB" id="6555293at2"/>
<dbReference type="AlphaFoldDB" id="A0A3N6N8L0"/>
<feature type="compositionally biased region" description="Basic and acidic residues" evidence="1">
    <location>
        <begin position="8"/>
        <end position="27"/>
    </location>
</feature>
<organism evidence="2 3">
    <name type="scientific">Paraburkholderia dinghuensis</name>
    <dbReference type="NCBI Taxonomy" id="2305225"/>
    <lineage>
        <taxon>Bacteria</taxon>
        <taxon>Pseudomonadati</taxon>
        <taxon>Pseudomonadota</taxon>
        <taxon>Betaproteobacteria</taxon>
        <taxon>Burkholderiales</taxon>
        <taxon>Burkholderiaceae</taxon>
        <taxon>Paraburkholderia</taxon>
    </lineage>
</organism>
<dbReference type="Proteomes" id="UP000272778">
    <property type="component" value="Unassembled WGS sequence"/>
</dbReference>
<keyword evidence="3" id="KW-1185">Reference proteome</keyword>
<feature type="region of interest" description="Disordered" evidence="1">
    <location>
        <begin position="1"/>
        <end position="27"/>
    </location>
</feature>
<comment type="caution">
    <text evidence="2">The sequence shown here is derived from an EMBL/GenBank/DDBJ whole genome shotgun (WGS) entry which is preliminary data.</text>
</comment>
<gene>
    <name evidence="2" type="ORF">D1Y85_14810</name>
</gene>
<dbReference type="SUPFAM" id="SSF53850">
    <property type="entry name" value="Periplasmic binding protein-like II"/>
    <property type="match status" value="1"/>
</dbReference>
<protein>
    <recommendedName>
        <fullName evidence="4">LysR substrate-binding domain-containing protein</fullName>
    </recommendedName>
</protein>
<evidence type="ECO:0000313" key="3">
    <source>
        <dbReference type="Proteomes" id="UP000272778"/>
    </source>
</evidence>